<keyword evidence="2" id="KW-0963">Cytoplasm</keyword>
<evidence type="ECO:0000256" key="1">
    <source>
        <dbReference type="ARBA" id="ARBA00023235"/>
    </source>
</evidence>
<dbReference type="CDD" id="cd00311">
    <property type="entry name" value="TIM"/>
    <property type="match status" value="1"/>
</dbReference>
<dbReference type="PANTHER" id="PTHR21139:SF2">
    <property type="entry name" value="TRIOSEPHOSPHATE ISOMERASE"/>
    <property type="match status" value="1"/>
</dbReference>
<organism evidence="3 4">
    <name type="scientific">Leucobacter albus</name>
    <dbReference type="NCBI Taxonomy" id="272210"/>
    <lineage>
        <taxon>Bacteria</taxon>
        <taxon>Bacillati</taxon>
        <taxon>Actinomycetota</taxon>
        <taxon>Actinomycetes</taxon>
        <taxon>Micrococcales</taxon>
        <taxon>Microbacteriaceae</taxon>
        <taxon>Leucobacter</taxon>
    </lineage>
</organism>
<dbReference type="Proteomes" id="UP001597181">
    <property type="component" value="Unassembled WGS sequence"/>
</dbReference>
<dbReference type="Gene3D" id="3.20.20.70">
    <property type="entry name" value="Aldolase class I"/>
    <property type="match status" value="1"/>
</dbReference>
<dbReference type="PROSITE" id="PS51440">
    <property type="entry name" value="TIM_2"/>
    <property type="match status" value="1"/>
</dbReference>
<proteinExistence type="inferred from homology"/>
<comment type="caution">
    <text evidence="3">The sequence shown here is derived from an EMBL/GenBank/DDBJ whole genome shotgun (WGS) entry which is preliminary data.</text>
</comment>
<comment type="pathway">
    <text evidence="2">Carbohydrate biosynthesis; gluconeogenesis.</text>
</comment>
<dbReference type="Pfam" id="PF00121">
    <property type="entry name" value="TIM"/>
    <property type="match status" value="1"/>
</dbReference>
<dbReference type="SUPFAM" id="SSF51351">
    <property type="entry name" value="Triosephosphate isomerase (TIM)"/>
    <property type="match status" value="1"/>
</dbReference>
<evidence type="ECO:0000313" key="3">
    <source>
        <dbReference type="EMBL" id="MFD1202623.1"/>
    </source>
</evidence>
<keyword evidence="2" id="KW-0312">Gluconeogenesis</keyword>
<comment type="catalytic activity">
    <reaction evidence="2">
        <text>D-glyceraldehyde 3-phosphate = dihydroxyacetone phosphate</text>
        <dbReference type="Rhea" id="RHEA:18585"/>
        <dbReference type="ChEBI" id="CHEBI:57642"/>
        <dbReference type="ChEBI" id="CHEBI:59776"/>
        <dbReference type="EC" id="5.3.1.1"/>
    </reaction>
</comment>
<keyword evidence="2" id="KW-0324">Glycolysis</keyword>
<dbReference type="InterPro" id="IPR000652">
    <property type="entry name" value="Triosephosphate_isomerase"/>
</dbReference>
<name>A0ABW3TSZ0_9MICO</name>
<comment type="subcellular location">
    <subcellularLocation>
        <location evidence="2">Cytoplasm</location>
    </subcellularLocation>
</comment>
<comment type="pathway">
    <text evidence="2">Carbohydrate degradation; glycolysis; D-glyceraldehyde 3-phosphate from glycerone phosphate: step 1/1.</text>
</comment>
<evidence type="ECO:0000313" key="4">
    <source>
        <dbReference type="Proteomes" id="UP001597181"/>
    </source>
</evidence>
<protein>
    <recommendedName>
        <fullName evidence="2">Triosephosphate isomerase</fullName>
        <ecNumber evidence="2">5.3.1.1</ecNumber>
    </recommendedName>
</protein>
<dbReference type="EMBL" id="JBHTLY010000005">
    <property type="protein sequence ID" value="MFD1202623.1"/>
    <property type="molecule type" value="Genomic_DNA"/>
</dbReference>
<dbReference type="RefSeq" id="WP_343960600.1">
    <property type="nucleotide sequence ID" value="NZ_BAAAKZ010000008.1"/>
</dbReference>
<evidence type="ECO:0000256" key="2">
    <source>
        <dbReference type="RuleBase" id="RU363013"/>
    </source>
</evidence>
<dbReference type="PANTHER" id="PTHR21139">
    <property type="entry name" value="TRIOSEPHOSPHATE ISOMERASE"/>
    <property type="match status" value="1"/>
</dbReference>
<gene>
    <name evidence="3" type="ORF">ACFQ3U_12040</name>
</gene>
<dbReference type="EC" id="5.3.1.1" evidence="2"/>
<sequence>MSSGAVGQGAPGAPVARPLPILGVSLKLYLDVAATGAWAGELAELAARHPAVAGERVRLFALPSLTALAQTRQQLAGTPVAWGAQDLHWEDRGAFTGAVSGADLAELGCRYVEVGHAERKRIFGETPAVVGQKLNAAFRNGLTPVFCVGEQRAGTPELAAAECIAQLEDAFGHVTQLSATSEIVVAYEPEWAIGRPVPAPAAHVRFVADRLRAWLGAHFAGAEASVIYGGSAQRGTLAELGDSVDGLFLGRFAHRVSDLAAIVDEAAALAE</sequence>
<comment type="subunit">
    <text evidence="2">Homodimer.</text>
</comment>
<dbReference type="InterPro" id="IPR013785">
    <property type="entry name" value="Aldolase_TIM"/>
</dbReference>
<comment type="similarity">
    <text evidence="2">Belongs to the triosephosphate isomerase family.</text>
</comment>
<keyword evidence="4" id="KW-1185">Reference proteome</keyword>
<dbReference type="InterPro" id="IPR035990">
    <property type="entry name" value="TIM_sf"/>
</dbReference>
<reference evidence="4" key="1">
    <citation type="journal article" date="2019" name="Int. J. Syst. Evol. Microbiol.">
        <title>The Global Catalogue of Microorganisms (GCM) 10K type strain sequencing project: providing services to taxonomists for standard genome sequencing and annotation.</title>
        <authorList>
            <consortium name="The Broad Institute Genomics Platform"/>
            <consortium name="The Broad Institute Genome Sequencing Center for Infectious Disease"/>
            <person name="Wu L."/>
            <person name="Ma J."/>
        </authorList>
    </citation>
    <scope>NUCLEOTIDE SEQUENCE [LARGE SCALE GENOMIC DNA]</scope>
    <source>
        <strain evidence="4">CCUG 50213</strain>
    </source>
</reference>
<dbReference type="GO" id="GO:0016853">
    <property type="term" value="F:isomerase activity"/>
    <property type="evidence" value="ECO:0007669"/>
    <property type="project" value="UniProtKB-KW"/>
</dbReference>
<accession>A0ABW3TSZ0</accession>
<keyword evidence="1 2" id="KW-0413">Isomerase</keyword>